<organism evidence="1 2">
    <name type="scientific">Dryococelus australis</name>
    <dbReference type="NCBI Taxonomy" id="614101"/>
    <lineage>
        <taxon>Eukaryota</taxon>
        <taxon>Metazoa</taxon>
        <taxon>Ecdysozoa</taxon>
        <taxon>Arthropoda</taxon>
        <taxon>Hexapoda</taxon>
        <taxon>Insecta</taxon>
        <taxon>Pterygota</taxon>
        <taxon>Neoptera</taxon>
        <taxon>Polyneoptera</taxon>
        <taxon>Phasmatodea</taxon>
        <taxon>Verophasmatodea</taxon>
        <taxon>Anareolatae</taxon>
        <taxon>Phasmatidae</taxon>
        <taxon>Eurycanthinae</taxon>
        <taxon>Dryococelus</taxon>
    </lineage>
</organism>
<accession>A0ABQ9G3G5</accession>
<comment type="caution">
    <text evidence="1">The sequence shown here is derived from an EMBL/GenBank/DDBJ whole genome shotgun (WGS) entry which is preliminary data.</text>
</comment>
<dbReference type="EMBL" id="JARBHB010000017">
    <property type="protein sequence ID" value="KAJ8865947.1"/>
    <property type="molecule type" value="Genomic_DNA"/>
</dbReference>
<gene>
    <name evidence="1" type="ORF">PR048_033470</name>
</gene>
<dbReference type="Proteomes" id="UP001159363">
    <property type="component" value="Chromosome 16"/>
</dbReference>
<evidence type="ECO:0000313" key="1">
    <source>
        <dbReference type="EMBL" id="KAJ8865947.1"/>
    </source>
</evidence>
<proteinExistence type="predicted"/>
<sequence>MRINPGSLRIRTYVQFESSSEAWKSRIAWKYRRIVARRCHQCVTERFAVELLDLCVWKSGFLLRAPRLLSACTSQRRGNTESLQNSTRLSSMQLGGDCILTSREETQRLDARQTCVCQRRDRHDDQQVLRTDDGEARWVWSSAEMKGGRKREIPEKTRRPAATPCTILPCENPGGAALLGIEPGSGGGGGSYSSWLGFNQWRNQDETQTAALPNVHLCTKMSIKMWLTEQHIKTTTSNHRCGALYDKDHRDEVCLCSYPSVVGAFLPFLLSLVACDTVTEFIQIRHRLKGGSWRLRPTAGPIVKGTYERALLDIAVLRHRLKQGHQRATPGVLESAGQSLTQRVQVDCLLGFNVSCTCPSVFFSYWPSRMYGDTTSFHGTNEDSDTIRQNVHD</sequence>
<reference evidence="1 2" key="1">
    <citation type="submission" date="2023-02" db="EMBL/GenBank/DDBJ databases">
        <title>LHISI_Scaffold_Assembly.</title>
        <authorList>
            <person name="Stuart O.P."/>
            <person name="Cleave R."/>
            <person name="Magrath M.J.L."/>
            <person name="Mikheyev A.S."/>
        </authorList>
    </citation>
    <scope>NUCLEOTIDE SEQUENCE [LARGE SCALE GENOMIC DNA]</scope>
    <source>
        <strain evidence="1">Daus_M_001</strain>
        <tissue evidence="1">Leg muscle</tissue>
    </source>
</reference>
<keyword evidence="2" id="KW-1185">Reference proteome</keyword>
<protein>
    <submittedName>
        <fullName evidence="1">Uncharacterized protein</fullName>
    </submittedName>
</protein>
<evidence type="ECO:0000313" key="2">
    <source>
        <dbReference type="Proteomes" id="UP001159363"/>
    </source>
</evidence>
<name>A0ABQ9G3G5_9NEOP</name>